<dbReference type="RefSeq" id="WP_189242914.1">
    <property type="nucleotide sequence ID" value="NZ_BMQP01000025.1"/>
</dbReference>
<organism evidence="2 3">
    <name type="scientific">Planobispora rosea</name>
    <dbReference type="NCBI Taxonomy" id="35762"/>
    <lineage>
        <taxon>Bacteria</taxon>
        <taxon>Bacillati</taxon>
        <taxon>Actinomycetota</taxon>
        <taxon>Actinomycetes</taxon>
        <taxon>Streptosporangiales</taxon>
        <taxon>Streptosporangiaceae</taxon>
        <taxon>Planobispora</taxon>
    </lineage>
</organism>
<dbReference type="InterPro" id="IPR006764">
    <property type="entry name" value="SAM_dep_MeTrfase_SAV2177_type"/>
</dbReference>
<protein>
    <recommendedName>
        <fullName evidence="4">S-adenosyl methyltransferase</fullName>
    </recommendedName>
</protein>
<dbReference type="AlphaFoldDB" id="A0A8J3SAL3"/>
<dbReference type="SUPFAM" id="SSF53335">
    <property type="entry name" value="S-adenosyl-L-methionine-dependent methyltransferases"/>
    <property type="match status" value="1"/>
</dbReference>
<dbReference type="Proteomes" id="UP000655044">
    <property type="component" value="Unassembled WGS sequence"/>
</dbReference>
<evidence type="ECO:0000313" key="3">
    <source>
        <dbReference type="Proteomes" id="UP000655044"/>
    </source>
</evidence>
<reference evidence="2" key="1">
    <citation type="submission" date="2021-01" db="EMBL/GenBank/DDBJ databases">
        <title>Whole genome shotgun sequence of Planobispora rosea NBRC 15558.</title>
        <authorList>
            <person name="Komaki H."/>
            <person name="Tamura T."/>
        </authorList>
    </citation>
    <scope>NUCLEOTIDE SEQUENCE</scope>
    <source>
        <strain evidence="2">NBRC 15558</strain>
    </source>
</reference>
<sequence length="282" mass="30680">MAALEPERAKLDTTIPNESRIADYFLGGKDNFAADRAAAEHALTIAPELPALSREGRRFLRRAVRFLAGEAGIRQFVDIGCGLPTQGNVHEIAHSVAPDARVVYVDHDPMTVVHGQALLQDNERTVVIEADARDPAALLTHPGLTSVIDLDRPVAILLFAVLHCVPDDDLATHIVTHLRKAIAPGSYLALSHPVSDLCPEKTAKLAAVYQAQGTITGGRRGNLRTKAEVERFFDGLDLVEPGVVYTPLWRPGEETPHRPDATWVVGGVGRKPRRPREHPALT</sequence>
<keyword evidence="3" id="KW-1185">Reference proteome</keyword>
<gene>
    <name evidence="2" type="ORF">Pro02_47310</name>
</gene>
<dbReference type="PIRSF" id="PIRSF017393">
    <property type="entry name" value="MTase_SAV2177"/>
    <property type="match status" value="1"/>
</dbReference>
<accession>A0A8J3SAL3</accession>
<name>A0A8J3SAL3_PLARO</name>
<dbReference type="EMBL" id="BOOI01000045">
    <property type="protein sequence ID" value="GIH86323.1"/>
    <property type="molecule type" value="Genomic_DNA"/>
</dbReference>
<dbReference type="InterPro" id="IPR029063">
    <property type="entry name" value="SAM-dependent_MTases_sf"/>
</dbReference>
<comment type="caution">
    <text evidence="2">The sequence shown here is derived from an EMBL/GenBank/DDBJ whole genome shotgun (WGS) entry which is preliminary data.</text>
</comment>
<evidence type="ECO:0008006" key="4">
    <source>
        <dbReference type="Google" id="ProtNLM"/>
    </source>
</evidence>
<evidence type="ECO:0000256" key="1">
    <source>
        <dbReference type="SAM" id="MobiDB-lite"/>
    </source>
</evidence>
<proteinExistence type="predicted"/>
<feature type="region of interest" description="Disordered" evidence="1">
    <location>
        <begin position="256"/>
        <end position="282"/>
    </location>
</feature>
<dbReference type="Pfam" id="PF04672">
    <property type="entry name" value="Methyltransf_19"/>
    <property type="match status" value="1"/>
</dbReference>
<evidence type="ECO:0000313" key="2">
    <source>
        <dbReference type="EMBL" id="GIH86323.1"/>
    </source>
</evidence>
<dbReference type="Gene3D" id="3.40.50.150">
    <property type="entry name" value="Vaccinia Virus protein VP39"/>
    <property type="match status" value="1"/>
</dbReference>